<proteinExistence type="predicted"/>
<name>A0AAD6AIZ8_9TELE</name>
<comment type="caution">
    <text evidence="1">The sequence shown here is derived from an EMBL/GenBank/DDBJ whole genome shotgun (WGS) entry which is preliminary data.</text>
</comment>
<evidence type="ECO:0000313" key="2">
    <source>
        <dbReference type="Proteomes" id="UP001219934"/>
    </source>
</evidence>
<dbReference type="EMBL" id="JAPTMU010000020">
    <property type="protein sequence ID" value="KAJ4925968.1"/>
    <property type="molecule type" value="Genomic_DNA"/>
</dbReference>
<dbReference type="PANTHER" id="PTHR31025">
    <property type="entry name" value="SI:CH211-196P9.1-RELATED"/>
    <property type="match status" value="1"/>
</dbReference>
<keyword evidence="2" id="KW-1185">Reference proteome</keyword>
<dbReference type="Proteomes" id="UP001219934">
    <property type="component" value="Unassembled WGS sequence"/>
</dbReference>
<protein>
    <submittedName>
        <fullName evidence="1">Uncharacterized protein</fullName>
    </submittedName>
</protein>
<dbReference type="PANTHER" id="PTHR31025:SF27">
    <property type="entry name" value="SI:CH211-193K19.2-RELATED"/>
    <property type="match status" value="1"/>
</dbReference>
<reference evidence="1" key="1">
    <citation type="submission" date="2022-11" db="EMBL/GenBank/DDBJ databases">
        <title>Chromosome-level genome of Pogonophryne albipinna.</title>
        <authorList>
            <person name="Jo E."/>
        </authorList>
    </citation>
    <scope>NUCLEOTIDE SEQUENCE</scope>
    <source>
        <strain evidence="1">SGF0006</strain>
        <tissue evidence="1">Muscle</tissue>
    </source>
</reference>
<evidence type="ECO:0000313" key="1">
    <source>
        <dbReference type="EMBL" id="KAJ4925968.1"/>
    </source>
</evidence>
<organism evidence="1 2">
    <name type="scientific">Pogonophryne albipinna</name>
    <dbReference type="NCBI Taxonomy" id="1090488"/>
    <lineage>
        <taxon>Eukaryota</taxon>
        <taxon>Metazoa</taxon>
        <taxon>Chordata</taxon>
        <taxon>Craniata</taxon>
        <taxon>Vertebrata</taxon>
        <taxon>Euteleostomi</taxon>
        <taxon>Actinopterygii</taxon>
        <taxon>Neopterygii</taxon>
        <taxon>Teleostei</taxon>
        <taxon>Neoteleostei</taxon>
        <taxon>Acanthomorphata</taxon>
        <taxon>Eupercaria</taxon>
        <taxon>Perciformes</taxon>
        <taxon>Notothenioidei</taxon>
        <taxon>Pogonophryne</taxon>
    </lineage>
</organism>
<dbReference type="AlphaFoldDB" id="A0AAD6AIZ8"/>
<accession>A0AAD6AIZ8</accession>
<sequence>MEQERVALLSEVKKRNNVQTIRQKMAQMFAFWRQEIVNKKTSLHKMIERWPALFEVQEVNEEFLRVTTIPLEA</sequence>
<gene>
    <name evidence="1" type="ORF">JOQ06_008153</name>
</gene>